<name>A0A2P8HBF9_9BACI</name>
<comment type="caution">
    <text evidence="1">The sequence shown here is derived from an EMBL/GenBank/DDBJ whole genome shotgun (WGS) entry which is preliminary data.</text>
</comment>
<dbReference type="RefSeq" id="WP_181315359.1">
    <property type="nucleotide sequence ID" value="NZ_PYAV01000010.1"/>
</dbReference>
<dbReference type="PANTHER" id="PTHR34801">
    <property type="entry name" value="EXPRESSED PROTEIN"/>
    <property type="match status" value="1"/>
</dbReference>
<dbReference type="PIRSF" id="PIRSF026426">
    <property type="entry name" value="DUF1499"/>
    <property type="match status" value="1"/>
</dbReference>
<evidence type="ECO:0000313" key="2">
    <source>
        <dbReference type="Proteomes" id="UP000242310"/>
    </source>
</evidence>
<accession>A0A2P8HBF9</accession>
<dbReference type="EMBL" id="PYAV01000010">
    <property type="protein sequence ID" value="PSL43556.1"/>
    <property type="molecule type" value="Genomic_DNA"/>
</dbReference>
<dbReference type="Pfam" id="PF07386">
    <property type="entry name" value="DUF1499"/>
    <property type="match status" value="1"/>
</dbReference>
<evidence type="ECO:0000313" key="1">
    <source>
        <dbReference type="EMBL" id="PSL43556.1"/>
    </source>
</evidence>
<dbReference type="PANTHER" id="PTHR34801:SF6">
    <property type="entry name" value="SLL1620 PROTEIN"/>
    <property type="match status" value="1"/>
</dbReference>
<proteinExistence type="predicted"/>
<sequence>MPLPECPKSPNCVSTMTTSQRHAIEPYVYEGTKKEAYRLIQRILEADANVTILKADENYLEAEFKTKVLRFKDDVIFYFGDEGRVHFLSKSRLGYSDLGKNRQRMEILRKQFHNAINNETQLKPNLN</sequence>
<dbReference type="AlphaFoldDB" id="A0A2P8HBF9"/>
<reference evidence="1 2" key="1">
    <citation type="submission" date="2018-03" db="EMBL/GenBank/DDBJ databases">
        <title>Genomic Encyclopedia of Type Strains, Phase III (KMG-III): the genomes of soil and plant-associated and newly described type strains.</title>
        <authorList>
            <person name="Whitman W."/>
        </authorList>
    </citation>
    <scope>NUCLEOTIDE SEQUENCE [LARGE SCALE GENOMIC DNA]</scope>
    <source>
        <strain evidence="1 2">CGMCC 1.07653</strain>
    </source>
</reference>
<keyword evidence="2" id="KW-1185">Reference proteome</keyword>
<dbReference type="Proteomes" id="UP000242310">
    <property type="component" value="Unassembled WGS sequence"/>
</dbReference>
<organism evidence="1 2">
    <name type="scientific">Salsuginibacillus halophilus</name>
    <dbReference type="NCBI Taxonomy" id="517424"/>
    <lineage>
        <taxon>Bacteria</taxon>
        <taxon>Bacillati</taxon>
        <taxon>Bacillota</taxon>
        <taxon>Bacilli</taxon>
        <taxon>Bacillales</taxon>
        <taxon>Bacillaceae</taxon>
        <taxon>Salsuginibacillus</taxon>
    </lineage>
</organism>
<protein>
    <submittedName>
        <fullName evidence="1">Uncharacterized protein (DUF1499 family)</fullName>
    </submittedName>
</protein>
<dbReference type="InterPro" id="IPR010865">
    <property type="entry name" value="DUF1499"/>
</dbReference>
<gene>
    <name evidence="1" type="ORF">B0H94_11031</name>
</gene>